<evidence type="ECO:0000313" key="2">
    <source>
        <dbReference type="EMBL" id="PSR97712.1"/>
    </source>
</evidence>
<dbReference type="OrthoDB" id="2418900at2759"/>
<sequence>MSSHSNYGAACPYCNAVFPHRNAMKHHIVMSPACQLKLDEHHLVQRELWRANRQQGVVDARPSIPPISNEPMSIDTLDADLAYPDEDVVVTPSPRLATVEDLPEQEAEQYALPFAAEHQVGATFGVAKTAFDAIRDDQVLHGAEIWGPFQDSKQWELAKWLIKNVGHNQAEEFLKLGIIQDAGLDYPNKDRLYKAVDELPTGLDWQCKEVIQTGDLMNANGEALTETLEVWYRDPMDCIRELLGNPLFAKMLAYAPERVYHNKEGINRHIDKTWTGNWWWDLQKKMPTGTTIAPVILSSDKMRLSQFCGDKSAWPIYLTVGNLAKEVRRSPTMHGTVLLGYLPVGKLDCFSEGARLLARYQAFHSCMRIILDSLVEAGKSGAYITCADRQIRFVMPVLATYVADYPEQCLVSGCMENRCPTGQIAQEEVMSTVYHEIERRHWTYWMPIGTIRYLANSRTGSRLLDFALSTSPFGRISHMPISSPALHPTCCISCIKAFSKI</sequence>
<dbReference type="EMBL" id="MLYV02000619">
    <property type="protein sequence ID" value="PSR81411.1"/>
    <property type="molecule type" value="Genomic_DNA"/>
</dbReference>
<organism evidence="1 3">
    <name type="scientific">Hermanssonia centrifuga</name>
    <dbReference type="NCBI Taxonomy" id="98765"/>
    <lineage>
        <taxon>Eukaryota</taxon>
        <taxon>Fungi</taxon>
        <taxon>Dikarya</taxon>
        <taxon>Basidiomycota</taxon>
        <taxon>Agaricomycotina</taxon>
        <taxon>Agaricomycetes</taxon>
        <taxon>Polyporales</taxon>
        <taxon>Meruliaceae</taxon>
        <taxon>Hermanssonia</taxon>
    </lineage>
</organism>
<keyword evidence="3" id="KW-1185">Reference proteome</keyword>
<reference evidence="1 3" key="1">
    <citation type="submission" date="2018-02" db="EMBL/GenBank/DDBJ databases">
        <title>Genome sequence of the basidiomycete white-rot fungus Phlebia centrifuga.</title>
        <authorList>
            <person name="Granchi Z."/>
            <person name="Peng M."/>
            <person name="de Vries R.P."/>
            <person name="Hilden K."/>
            <person name="Makela M.R."/>
            <person name="Grigoriev I."/>
            <person name="Riley R."/>
        </authorList>
    </citation>
    <scope>NUCLEOTIDE SEQUENCE [LARGE SCALE GENOMIC DNA]</scope>
    <source>
        <strain evidence="1 3">FBCC195</strain>
    </source>
</reference>
<evidence type="ECO:0000313" key="3">
    <source>
        <dbReference type="Proteomes" id="UP000186601"/>
    </source>
</evidence>
<gene>
    <name evidence="2" type="ORF">PHLCEN_2v4278</name>
    <name evidence="1" type="ORF">PHLCEN_2v6383</name>
</gene>
<evidence type="ECO:0008006" key="4">
    <source>
        <dbReference type="Google" id="ProtNLM"/>
    </source>
</evidence>
<dbReference type="STRING" id="98765.A0A2R6NZL9"/>
<dbReference type="EMBL" id="MLYV02000432">
    <property type="protein sequence ID" value="PSR97712.1"/>
    <property type="molecule type" value="Genomic_DNA"/>
</dbReference>
<evidence type="ECO:0000313" key="1">
    <source>
        <dbReference type="EMBL" id="PSR81411.1"/>
    </source>
</evidence>
<proteinExistence type="predicted"/>
<accession>A0A2R6NZL9</accession>
<name>A0A2R6NZL9_9APHY</name>
<dbReference type="Proteomes" id="UP000186601">
    <property type="component" value="Unassembled WGS sequence"/>
</dbReference>
<protein>
    <recommendedName>
        <fullName evidence="4">C2H2-type domain-containing protein</fullName>
    </recommendedName>
</protein>
<comment type="caution">
    <text evidence="1">The sequence shown here is derived from an EMBL/GenBank/DDBJ whole genome shotgun (WGS) entry which is preliminary data.</text>
</comment>
<dbReference type="Pfam" id="PF18759">
    <property type="entry name" value="Plavaka"/>
    <property type="match status" value="1"/>
</dbReference>
<dbReference type="AlphaFoldDB" id="A0A2R6NZL9"/>
<dbReference type="InterPro" id="IPR041078">
    <property type="entry name" value="Plavaka"/>
</dbReference>